<dbReference type="InterPro" id="IPR050058">
    <property type="entry name" value="Ala-tRNA_ligase"/>
</dbReference>
<keyword evidence="10" id="KW-0648">Protein biosynthesis</keyword>
<dbReference type="SUPFAM" id="SSF50447">
    <property type="entry name" value="Translation proteins"/>
    <property type="match status" value="1"/>
</dbReference>
<evidence type="ECO:0000259" key="13">
    <source>
        <dbReference type="PROSITE" id="PS50860"/>
    </source>
</evidence>
<evidence type="ECO:0000256" key="9">
    <source>
        <dbReference type="ARBA" id="ARBA00022884"/>
    </source>
</evidence>
<dbReference type="GO" id="GO:0005739">
    <property type="term" value="C:mitochondrion"/>
    <property type="evidence" value="ECO:0007669"/>
    <property type="project" value="TreeGrafter"/>
</dbReference>
<evidence type="ECO:0000256" key="7">
    <source>
        <dbReference type="ARBA" id="ARBA00022833"/>
    </source>
</evidence>
<dbReference type="PROSITE" id="PS50860">
    <property type="entry name" value="AA_TRNA_LIGASE_II_ALA"/>
    <property type="match status" value="1"/>
</dbReference>
<dbReference type="EC" id="6.1.1.7" evidence="2"/>
<dbReference type="InterPro" id="IPR002318">
    <property type="entry name" value="Ala-tRNA-lgiase_IIc"/>
</dbReference>
<dbReference type="GO" id="GO:0000049">
    <property type="term" value="F:tRNA binding"/>
    <property type="evidence" value="ECO:0007669"/>
    <property type="project" value="UniProtKB-KW"/>
</dbReference>
<evidence type="ECO:0000256" key="2">
    <source>
        <dbReference type="ARBA" id="ARBA00013168"/>
    </source>
</evidence>
<dbReference type="FunFam" id="3.30.930.10:FF:000011">
    <property type="entry name" value="Alanine--tRNA ligase, cytoplasmic"/>
    <property type="match status" value="1"/>
</dbReference>
<proteinExistence type="inferred from homology"/>
<keyword evidence="5" id="KW-0479">Metal-binding</keyword>
<accession>A0A158PGE0</accession>
<dbReference type="InterPro" id="IPR045864">
    <property type="entry name" value="aa-tRNA-synth_II/BPL/LPL"/>
</dbReference>
<dbReference type="Gene3D" id="3.30.930.10">
    <property type="entry name" value="Bira Bifunctional Protein, Domain 2"/>
    <property type="match status" value="1"/>
</dbReference>
<reference evidence="14" key="1">
    <citation type="submission" date="2016-04" db="UniProtKB">
        <authorList>
            <consortium name="WormBaseParasite"/>
        </authorList>
    </citation>
    <scope>IDENTIFICATION</scope>
</reference>
<dbReference type="OMA" id="GFDMEME"/>
<dbReference type="SUPFAM" id="SSF101353">
    <property type="entry name" value="Putative anticodon-binding domain of alanyl-tRNA synthetase (AlaRS)"/>
    <property type="match status" value="1"/>
</dbReference>
<dbReference type="GO" id="GO:0002161">
    <property type="term" value="F:aminoacyl-tRNA deacylase activity"/>
    <property type="evidence" value="ECO:0007669"/>
    <property type="project" value="TreeGrafter"/>
</dbReference>
<dbReference type="WBParaSite" id="ACOC_0000513601-mRNA-1">
    <property type="protein sequence ID" value="ACOC_0000513601-mRNA-1"/>
    <property type="gene ID" value="ACOC_0000513601"/>
</dbReference>
<dbReference type="Pfam" id="PF01411">
    <property type="entry name" value="tRNA-synt_2c"/>
    <property type="match status" value="1"/>
</dbReference>
<evidence type="ECO:0000256" key="8">
    <source>
        <dbReference type="ARBA" id="ARBA00022840"/>
    </source>
</evidence>
<evidence type="ECO:0000256" key="1">
    <source>
        <dbReference type="ARBA" id="ARBA00008226"/>
    </source>
</evidence>
<keyword evidence="3" id="KW-0820">tRNA-binding</keyword>
<dbReference type="InterPro" id="IPR018165">
    <property type="entry name" value="Ala-tRNA-synth_IIc_core"/>
</dbReference>
<evidence type="ECO:0000256" key="10">
    <source>
        <dbReference type="ARBA" id="ARBA00022917"/>
    </source>
</evidence>
<dbReference type="GO" id="GO:0006419">
    <property type="term" value="P:alanyl-tRNA aminoacylation"/>
    <property type="evidence" value="ECO:0007669"/>
    <property type="project" value="InterPro"/>
</dbReference>
<comment type="similarity">
    <text evidence="1">Belongs to the class-II aminoacyl-tRNA synthetase family.</text>
</comment>
<name>A0A158PGE0_ANGCS</name>
<dbReference type="SUPFAM" id="SSF55186">
    <property type="entry name" value="ThrRS/AlaRS common domain"/>
    <property type="match status" value="1"/>
</dbReference>
<dbReference type="PRINTS" id="PR00980">
    <property type="entry name" value="TRNASYNTHALA"/>
</dbReference>
<keyword evidence="9" id="KW-0694">RNA-binding</keyword>
<organism evidence="14">
    <name type="scientific">Angiostrongylus costaricensis</name>
    <name type="common">Nematode worm</name>
    <dbReference type="NCBI Taxonomy" id="334426"/>
    <lineage>
        <taxon>Eukaryota</taxon>
        <taxon>Metazoa</taxon>
        <taxon>Ecdysozoa</taxon>
        <taxon>Nematoda</taxon>
        <taxon>Chromadorea</taxon>
        <taxon>Rhabditida</taxon>
        <taxon>Rhabditina</taxon>
        <taxon>Rhabditomorpha</taxon>
        <taxon>Strongyloidea</taxon>
        <taxon>Metastrongylidae</taxon>
        <taxon>Angiostrongylus</taxon>
    </lineage>
</organism>
<evidence type="ECO:0000256" key="11">
    <source>
        <dbReference type="ARBA" id="ARBA00023146"/>
    </source>
</evidence>
<dbReference type="Gene3D" id="3.30.980.10">
    <property type="entry name" value="Threonyl-trna Synthetase, Chain A, domain 2"/>
    <property type="match status" value="1"/>
</dbReference>
<evidence type="ECO:0000256" key="3">
    <source>
        <dbReference type="ARBA" id="ARBA00022555"/>
    </source>
</evidence>
<keyword evidence="11" id="KW-0030">Aminoacyl-tRNA synthetase</keyword>
<dbReference type="InterPro" id="IPR018164">
    <property type="entry name" value="Ala-tRNA-synth_IIc_N"/>
</dbReference>
<dbReference type="AlphaFoldDB" id="A0A158PGE0"/>
<sequence length="692" mass="77851">LSVEVSQSVKEEIASAFSSNVIFQIRRSFIKYFEGYGHLHVPSSSVLPSPDDASLLFANAGMNQFKSLFLGNSRAVSCQRCIRAGGKHNDLEDVGNDLHHLSFFEMLGNWSFNGAYSKEEAYNWAWYFLTDVLNINPDRLYVSYFGGSPRLNIAPDENSKQIWLEIGLPESHILPFSNENFWEMGSTGPCGPCSEIHYDRVHGRKHAGRFVNVNNSIVELWNIVFISYMRMSNGDLQPLPNSHIDTGMGLERLSSIVQDVPSNYDIDIFAPILRSISLVQDVDGRNASYRILADHLRSAVIALSDGVQLGSLLFGFLIRKMLRRSFWHSVVRLGIERFACSELVPVVIDTLKEAYPELKSYEESIRKSVVEEERQYWSVVDKGKSIFEQMRLNMPDEATVFSGKLGENAFILHDTHGVSLEITQDLCKEHGFTVDIEKYQSFKEQAKVQAFLQINSFIVFTPLESKVIGVYANSERVHSLSSVGSVVLENCQFYAEEGGQKCDKGFLELDEVGRSSVFEVVSVVKSKGISILSGNVVNQNKISEGSVVRQKIDVRRRMALMRAHSAAHLLNWALRRVGAARKQCGSSVDEDSLRFDYVTDDCAGEDDVVSVLHRLLKVESVEALIVDIISQARPVVMDEMQLEIAAVFFVLYNAEIFAKLLTAVCGGERTRYCLFRGETRSPPHHGYTKQKR</sequence>
<evidence type="ECO:0000256" key="5">
    <source>
        <dbReference type="ARBA" id="ARBA00022723"/>
    </source>
</evidence>
<dbReference type="NCBIfam" id="TIGR00344">
    <property type="entry name" value="alaS"/>
    <property type="match status" value="1"/>
</dbReference>
<dbReference type="SUPFAM" id="SSF55681">
    <property type="entry name" value="Class II aaRS and biotin synthetases"/>
    <property type="match status" value="1"/>
</dbReference>
<dbReference type="Gene3D" id="2.40.30.130">
    <property type="match status" value="1"/>
</dbReference>
<dbReference type="GO" id="GO:0005524">
    <property type="term" value="F:ATP binding"/>
    <property type="evidence" value="ECO:0007669"/>
    <property type="project" value="UniProtKB-KW"/>
</dbReference>
<evidence type="ECO:0000256" key="6">
    <source>
        <dbReference type="ARBA" id="ARBA00022741"/>
    </source>
</evidence>
<dbReference type="CDD" id="cd00673">
    <property type="entry name" value="AlaRS_core"/>
    <property type="match status" value="1"/>
</dbReference>
<dbReference type="PANTHER" id="PTHR11777">
    <property type="entry name" value="ALANYL-TRNA SYNTHETASE"/>
    <property type="match status" value="1"/>
</dbReference>
<comment type="catalytic activity">
    <reaction evidence="12">
        <text>tRNA(Ala) + L-alanine + ATP = L-alanyl-tRNA(Ala) + AMP + diphosphate</text>
        <dbReference type="Rhea" id="RHEA:12540"/>
        <dbReference type="Rhea" id="RHEA-COMP:9657"/>
        <dbReference type="Rhea" id="RHEA-COMP:9923"/>
        <dbReference type="ChEBI" id="CHEBI:30616"/>
        <dbReference type="ChEBI" id="CHEBI:33019"/>
        <dbReference type="ChEBI" id="CHEBI:57972"/>
        <dbReference type="ChEBI" id="CHEBI:78442"/>
        <dbReference type="ChEBI" id="CHEBI:78497"/>
        <dbReference type="ChEBI" id="CHEBI:456215"/>
        <dbReference type="EC" id="6.1.1.7"/>
    </reaction>
</comment>
<dbReference type="InterPro" id="IPR018162">
    <property type="entry name" value="Ala-tRNA-ligase_IIc_anticod-bd"/>
</dbReference>
<dbReference type="PANTHER" id="PTHR11777:SF10">
    <property type="entry name" value="ALANINE--TRNA LIGASE, MITOCHONDRIAL"/>
    <property type="match status" value="1"/>
</dbReference>
<protein>
    <recommendedName>
        <fullName evidence="2">alanine--tRNA ligase</fullName>
        <ecNumber evidence="2">6.1.1.7</ecNumber>
    </recommendedName>
</protein>
<keyword evidence="7" id="KW-0862">Zinc</keyword>
<keyword evidence="6" id="KW-0547">Nucleotide-binding</keyword>
<dbReference type="GO" id="GO:0046872">
    <property type="term" value="F:metal ion binding"/>
    <property type="evidence" value="ECO:0007669"/>
    <property type="project" value="UniProtKB-KW"/>
</dbReference>
<feature type="domain" description="Alanyl-transfer RNA synthetases family profile" evidence="13">
    <location>
        <begin position="24"/>
        <end position="597"/>
    </location>
</feature>
<evidence type="ECO:0000313" key="14">
    <source>
        <dbReference type="WBParaSite" id="ACOC_0000513601-mRNA-1"/>
    </source>
</evidence>
<evidence type="ECO:0000256" key="4">
    <source>
        <dbReference type="ARBA" id="ARBA00022598"/>
    </source>
</evidence>
<dbReference type="GO" id="GO:0004813">
    <property type="term" value="F:alanine-tRNA ligase activity"/>
    <property type="evidence" value="ECO:0007669"/>
    <property type="project" value="UniProtKB-EC"/>
</dbReference>
<keyword evidence="8" id="KW-0067">ATP-binding</keyword>
<keyword evidence="4" id="KW-0436">Ligase</keyword>
<dbReference type="InterPro" id="IPR018163">
    <property type="entry name" value="Thr/Ala-tRNA-synth_IIc_edit"/>
</dbReference>
<evidence type="ECO:0000256" key="12">
    <source>
        <dbReference type="ARBA" id="ARBA00048300"/>
    </source>
</evidence>
<dbReference type="InterPro" id="IPR009000">
    <property type="entry name" value="Transl_B-barrel_sf"/>
</dbReference>